<comment type="caution">
    <text evidence="1">The sequence shown here is derived from an EMBL/GenBank/DDBJ whole genome shotgun (WGS) entry which is preliminary data.</text>
</comment>
<name>A0ABR2WHX6_9FUNG</name>
<dbReference type="PANTHER" id="PTHR34714:SF2">
    <property type="entry name" value="EGF-LIKE DOMAIN-CONTAINING PROTEIN"/>
    <property type="match status" value="1"/>
</dbReference>
<dbReference type="EMBL" id="JASJQH010001564">
    <property type="protein sequence ID" value="KAK9761109.1"/>
    <property type="molecule type" value="Genomic_DNA"/>
</dbReference>
<accession>A0ABR2WHX6</accession>
<keyword evidence="2" id="KW-1185">Reference proteome</keyword>
<evidence type="ECO:0000313" key="2">
    <source>
        <dbReference type="Proteomes" id="UP001479436"/>
    </source>
</evidence>
<sequence>MSGIVKRGYEDLIEKLPDTIREINYKGGLIKAWYGCGLIVDIEDIIKKYQSNQGSDWLFAFADTVRLPKLLPKDTQRNLFIFARKIECREGDTAEIHLYDIAEWFGIFASQGGCKIRLVGNTVRGATFSQDILEEEILEGSLFRWWRYENPNESTAGRFDRNMEGEEDFPSSIFMERFGVDVACQYHTEQVSKIPLYTLYDDPNLAASIIDYIRDILTKYDSSDSELWVRIKSIEIALKVNYQDASMVSILRKEIYLDVVAAFATAIDSYETQCDRYADKSVNLSERKRVANLLVSNIDASLDFNSSMLTQATSDKDRAQKALQEAIGVVQSIEVESSIARFNFEAGLEAWRQEQERQAIWAVITGVVEFVGSVALMCVGDVAAAGGAAKAAANVVSAAEKVTEMVELIQKVAETIQKLYALMEKINQLIELQSSYESTLGAGDSLDELASKLKSIDFSKFDAALSKADWDAFTLNVDQMLGEVITEGVAGAAEYQLVLKKFAVYGKAVVDAQVASCEAIEEFVRISLERVMVQKQKSNYVEYVKELGDDIEAYNKLSIKFYDLSLTQKFWFNYHLAKYIQSFRYWALRESTIQMSMLKRGADYRALLAVLKAEYASALESLFPGPQPFRFRLDIPGDVDLYPNLVQDFITNRKVTITFPNTITQFIGMQRVRIDTISIFLVGANAGGKSIYLNVKSTGSYSDSLYNNKFLFQTVPFSGVFSYRSETEIEIGINTLSTENAYLQPTPFTPWTISAPDERNPNLDLSQMTSMQVIFEGSLIPPTRF</sequence>
<evidence type="ECO:0000313" key="1">
    <source>
        <dbReference type="EMBL" id="KAK9761109.1"/>
    </source>
</evidence>
<proteinExistence type="predicted"/>
<reference evidence="1 2" key="1">
    <citation type="submission" date="2023-04" db="EMBL/GenBank/DDBJ databases">
        <title>Genome of Basidiobolus ranarum AG-B5.</title>
        <authorList>
            <person name="Stajich J.E."/>
            <person name="Carter-House D."/>
            <person name="Gryganskyi A."/>
        </authorList>
    </citation>
    <scope>NUCLEOTIDE SEQUENCE [LARGE SCALE GENOMIC DNA]</scope>
    <source>
        <strain evidence="1 2">AG-B5</strain>
    </source>
</reference>
<dbReference type="Proteomes" id="UP001479436">
    <property type="component" value="Unassembled WGS sequence"/>
</dbReference>
<protein>
    <submittedName>
        <fullName evidence="1">Uncharacterized protein</fullName>
    </submittedName>
</protein>
<dbReference type="PANTHER" id="PTHR34714">
    <property type="entry name" value="EGF-LIKE DOMAIN-CONTAINING PROTEIN"/>
    <property type="match status" value="1"/>
</dbReference>
<gene>
    <name evidence="1" type="ORF">K7432_014226</name>
</gene>
<organism evidence="1 2">
    <name type="scientific">Basidiobolus ranarum</name>
    <dbReference type="NCBI Taxonomy" id="34480"/>
    <lineage>
        <taxon>Eukaryota</taxon>
        <taxon>Fungi</taxon>
        <taxon>Fungi incertae sedis</taxon>
        <taxon>Zoopagomycota</taxon>
        <taxon>Entomophthoromycotina</taxon>
        <taxon>Basidiobolomycetes</taxon>
        <taxon>Basidiobolales</taxon>
        <taxon>Basidiobolaceae</taxon>
        <taxon>Basidiobolus</taxon>
    </lineage>
</organism>